<evidence type="ECO:0000313" key="4">
    <source>
        <dbReference type="EMBL" id="EXM37775.1"/>
    </source>
</evidence>
<dbReference type="Pfam" id="PF19568">
    <property type="entry name" value="Spore_III_AA"/>
    <property type="match status" value="1"/>
</dbReference>
<evidence type="ECO:0000256" key="2">
    <source>
        <dbReference type="ARBA" id="ARBA00022840"/>
    </source>
</evidence>
<dbReference type="EMBL" id="JEOB01000004">
    <property type="protein sequence ID" value="EXM37775.1"/>
    <property type="molecule type" value="Genomic_DNA"/>
</dbReference>
<keyword evidence="2" id="KW-0067">ATP-binding</keyword>
<dbReference type="PATRIC" id="fig|1341156.4.peg.2743"/>
<evidence type="ECO:0000256" key="1">
    <source>
        <dbReference type="ARBA" id="ARBA00022741"/>
    </source>
</evidence>
<dbReference type="PANTHER" id="PTHR20953:SF3">
    <property type="entry name" value="P-LOOP CONTAINING NUCLEOSIDE TRIPHOSPHATE HYDROLASES SUPERFAMILY PROTEIN"/>
    <property type="match status" value="1"/>
</dbReference>
<keyword evidence="1" id="KW-0547">Nucleotide-binding</keyword>
<accession>A0A011WL52</accession>
<dbReference type="Proteomes" id="UP000021369">
    <property type="component" value="Unassembled WGS sequence"/>
</dbReference>
<sequence length="299" mass="32587">MLQRSELENPLKLLPSHLAVMLENLPRDISSKICEIRLRTGRPLTLTLTDSTIIPDREMTVTPKDIELTSARAFRYSMHSSAAQLCEGYAAWCGGIRVGISGTASLDGGRVMNVRDISSLNIRIPREITGCADEIFNSCFNVRPISLLIAGEPSSGKTTFLRDLARLCGGIYRTAIIDERSEIAAMVSGVPTNDVGIMTDIFDRYPRKAAIETAVRVMSPQVLICDEIGSAEDIASLEYICDSGVALIATCHCGSLSELSDKPNISKLLARGIFDTVMLLKDRAVHEIRNAGDLLCLAR</sequence>
<evidence type="ECO:0000259" key="3">
    <source>
        <dbReference type="SMART" id="SM00382"/>
    </source>
</evidence>
<dbReference type="RefSeq" id="WP_037289668.1">
    <property type="nucleotide sequence ID" value="NZ_JEOB01000004.1"/>
</dbReference>
<reference evidence="4 5" key="1">
    <citation type="submission" date="2013-06" db="EMBL/GenBank/DDBJ databases">
        <title>Rumen cellulosomics: divergent fiber-degrading strategies revealed by comparative genome-wide analysis of six Ruminococcal strains.</title>
        <authorList>
            <person name="Dassa B."/>
            <person name="Borovok I."/>
            <person name="Lamed R."/>
            <person name="Flint H."/>
            <person name="Yeoman C.J."/>
            <person name="White B."/>
            <person name="Bayer E.A."/>
        </authorList>
    </citation>
    <scope>NUCLEOTIDE SEQUENCE [LARGE SCALE GENOMIC DNA]</scope>
    <source>
        <strain evidence="4 5">SY3</strain>
    </source>
</reference>
<dbReference type="PANTHER" id="PTHR20953">
    <property type="entry name" value="KINASE-RELATED"/>
    <property type="match status" value="1"/>
</dbReference>
<evidence type="ECO:0000313" key="5">
    <source>
        <dbReference type="Proteomes" id="UP000021369"/>
    </source>
</evidence>
<feature type="domain" description="AAA+ ATPase" evidence="3">
    <location>
        <begin position="143"/>
        <end position="284"/>
    </location>
</feature>
<dbReference type="SMART" id="SM00382">
    <property type="entry name" value="AAA"/>
    <property type="match status" value="1"/>
</dbReference>
<gene>
    <name evidence="4" type="ORF">RASY3_15720</name>
</gene>
<proteinExistence type="predicted"/>
<dbReference type="InterPro" id="IPR003593">
    <property type="entry name" value="AAA+_ATPase"/>
</dbReference>
<keyword evidence="5" id="KW-1185">Reference proteome</keyword>
<dbReference type="SUPFAM" id="SSF52540">
    <property type="entry name" value="P-loop containing nucleoside triphosphate hydrolases"/>
    <property type="match status" value="1"/>
</dbReference>
<comment type="caution">
    <text evidence="4">The sequence shown here is derived from an EMBL/GenBank/DDBJ whole genome shotgun (WGS) entry which is preliminary data.</text>
</comment>
<dbReference type="InterPro" id="IPR027417">
    <property type="entry name" value="P-loop_NTPase"/>
</dbReference>
<dbReference type="Gene3D" id="3.40.50.300">
    <property type="entry name" value="P-loop containing nucleotide triphosphate hydrolases"/>
    <property type="match status" value="1"/>
</dbReference>
<dbReference type="InterPro" id="IPR045735">
    <property type="entry name" value="Spore_III_AA_AAA+_ATPase"/>
</dbReference>
<protein>
    <submittedName>
        <fullName evidence="4">Stage III sporulation protein AA</fullName>
    </submittedName>
</protein>
<name>A0A011WL52_RUMAL</name>
<organism evidence="4 5">
    <name type="scientific">Ruminococcus albus SY3</name>
    <dbReference type="NCBI Taxonomy" id="1341156"/>
    <lineage>
        <taxon>Bacteria</taxon>
        <taxon>Bacillati</taxon>
        <taxon>Bacillota</taxon>
        <taxon>Clostridia</taxon>
        <taxon>Eubacteriales</taxon>
        <taxon>Oscillospiraceae</taxon>
        <taxon>Ruminococcus</taxon>
    </lineage>
</organism>
<dbReference type="AlphaFoldDB" id="A0A011WL52"/>
<dbReference type="GO" id="GO:0005524">
    <property type="term" value="F:ATP binding"/>
    <property type="evidence" value="ECO:0007669"/>
    <property type="project" value="UniProtKB-KW"/>
</dbReference>